<evidence type="ECO:0000313" key="1">
    <source>
        <dbReference type="EMBL" id="KAJ3519458.1"/>
    </source>
</evidence>
<gene>
    <name evidence="1" type="ORF">NM688_g9297</name>
</gene>
<proteinExistence type="predicted"/>
<name>A0ACC1RHV9_9APHY</name>
<organism evidence="1 2">
    <name type="scientific">Phlebia brevispora</name>
    <dbReference type="NCBI Taxonomy" id="194682"/>
    <lineage>
        <taxon>Eukaryota</taxon>
        <taxon>Fungi</taxon>
        <taxon>Dikarya</taxon>
        <taxon>Basidiomycota</taxon>
        <taxon>Agaricomycotina</taxon>
        <taxon>Agaricomycetes</taxon>
        <taxon>Polyporales</taxon>
        <taxon>Meruliaceae</taxon>
        <taxon>Phlebia</taxon>
    </lineage>
</organism>
<keyword evidence="2" id="KW-1185">Reference proteome</keyword>
<reference evidence="1" key="1">
    <citation type="submission" date="2022-07" db="EMBL/GenBank/DDBJ databases">
        <title>Genome Sequence of Phlebia brevispora.</title>
        <authorList>
            <person name="Buettner E."/>
        </authorList>
    </citation>
    <scope>NUCLEOTIDE SEQUENCE</scope>
    <source>
        <strain evidence="1">MPL23</strain>
    </source>
</reference>
<accession>A0ACC1RHV9</accession>
<dbReference type="EMBL" id="JANHOG010002840">
    <property type="protein sequence ID" value="KAJ3519458.1"/>
    <property type="molecule type" value="Genomic_DNA"/>
</dbReference>
<sequence length="164" mass="19011">MHRISTIKRGPARTQWDLHSPVSEKATRRYGCDDIEASEQQRRRKLRYEAILAAAKFHQERPDQAALNPEWAERTRRKAKRVRMKLAHSSPYRVQGCTITTSRWFKGLQPTDALIPSEEMEIDMDRTEEMKATFMAEFAKGRRPGVVIPRLQVLKDPPAQTHSS</sequence>
<evidence type="ECO:0000313" key="2">
    <source>
        <dbReference type="Proteomes" id="UP001148662"/>
    </source>
</evidence>
<dbReference type="Proteomes" id="UP001148662">
    <property type="component" value="Unassembled WGS sequence"/>
</dbReference>
<protein>
    <submittedName>
        <fullName evidence="1">Uncharacterized protein</fullName>
    </submittedName>
</protein>
<comment type="caution">
    <text evidence="1">The sequence shown here is derived from an EMBL/GenBank/DDBJ whole genome shotgun (WGS) entry which is preliminary data.</text>
</comment>